<accession>X1SP87</accession>
<sequence>MKTKIIFYFLIIFLCPGVSADTTYTLDENYGRVPVTFVPNVGQFPSHIKFGVEGNNLDVHNDKEITGLLFHLVAPEYRQSTKKVTQIEQTRDLKIYLQFEVVNSNPILSNEIPAPWNTNYFIGNDPDGWHTDVPNYKMVKLHNIYDDIDLVCESNGRRIDFNLVVHPDANLSDIVLTFPRTVPYYSISGFGGIKMEFLDPLIGYTSVTEPAPYCYQVIDGQEIPVESRFVWLNREEYILTI</sequence>
<gene>
    <name evidence="2" type="ORF">S12H4_27093</name>
</gene>
<dbReference type="AlphaFoldDB" id="X1SP87"/>
<comment type="caution">
    <text evidence="2">The sequence shown here is derived from an EMBL/GenBank/DDBJ whole genome shotgun (WGS) entry which is preliminary data.</text>
</comment>
<dbReference type="InterPro" id="IPR057708">
    <property type="entry name" value="DUF7948"/>
</dbReference>
<evidence type="ECO:0000313" key="2">
    <source>
        <dbReference type="EMBL" id="GAI94753.1"/>
    </source>
</evidence>
<feature type="non-terminal residue" evidence="2">
    <location>
        <position position="241"/>
    </location>
</feature>
<organism evidence="2">
    <name type="scientific">marine sediment metagenome</name>
    <dbReference type="NCBI Taxonomy" id="412755"/>
    <lineage>
        <taxon>unclassified sequences</taxon>
        <taxon>metagenomes</taxon>
        <taxon>ecological metagenomes</taxon>
    </lineage>
</organism>
<proteinExistence type="predicted"/>
<name>X1SP87_9ZZZZ</name>
<reference evidence="2" key="1">
    <citation type="journal article" date="2014" name="Front. Microbiol.">
        <title>High frequency of phylogenetically diverse reductive dehalogenase-homologous genes in deep subseafloor sedimentary metagenomes.</title>
        <authorList>
            <person name="Kawai M."/>
            <person name="Futagami T."/>
            <person name="Toyoda A."/>
            <person name="Takaki Y."/>
            <person name="Nishi S."/>
            <person name="Hori S."/>
            <person name="Arai W."/>
            <person name="Tsubouchi T."/>
            <person name="Morono Y."/>
            <person name="Uchiyama I."/>
            <person name="Ito T."/>
            <person name="Fujiyama A."/>
            <person name="Inagaki F."/>
            <person name="Takami H."/>
        </authorList>
    </citation>
    <scope>NUCLEOTIDE SEQUENCE</scope>
    <source>
        <strain evidence="2">Expedition CK06-06</strain>
    </source>
</reference>
<feature type="domain" description="DUF7948" evidence="1">
    <location>
        <begin position="37"/>
        <end position="233"/>
    </location>
</feature>
<evidence type="ECO:0000259" key="1">
    <source>
        <dbReference type="Pfam" id="PF25778"/>
    </source>
</evidence>
<dbReference type="EMBL" id="BARW01015436">
    <property type="protein sequence ID" value="GAI94753.1"/>
    <property type="molecule type" value="Genomic_DNA"/>
</dbReference>
<dbReference type="Pfam" id="PF25778">
    <property type="entry name" value="DUF7948"/>
    <property type="match status" value="1"/>
</dbReference>
<protein>
    <recommendedName>
        <fullName evidence="1">DUF7948 domain-containing protein</fullName>
    </recommendedName>
</protein>